<evidence type="ECO:0000256" key="8">
    <source>
        <dbReference type="SAM" id="MobiDB-lite"/>
    </source>
</evidence>
<keyword evidence="5 11" id="KW-0418">Kinase</keyword>
<dbReference type="PROSITE" id="PS00108">
    <property type="entry name" value="PROTEIN_KINASE_ST"/>
    <property type="match status" value="1"/>
</dbReference>
<dbReference type="Gene3D" id="1.10.510.10">
    <property type="entry name" value="Transferase(Phosphotransferase) domain 1"/>
    <property type="match status" value="1"/>
</dbReference>
<dbReference type="EMBL" id="PDJJ01000001">
    <property type="protein sequence ID" value="PFG42146.1"/>
    <property type="molecule type" value="Genomic_DNA"/>
</dbReference>
<dbReference type="AlphaFoldDB" id="A0A2A9EU96"/>
<dbReference type="OrthoDB" id="9762169at2"/>
<evidence type="ECO:0000256" key="3">
    <source>
        <dbReference type="ARBA" id="ARBA00022679"/>
    </source>
</evidence>
<keyword evidence="9" id="KW-1133">Transmembrane helix</keyword>
<feature type="compositionally biased region" description="Low complexity" evidence="8">
    <location>
        <begin position="454"/>
        <end position="465"/>
    </location>
</feature>
<gene>
    <name evidence="11" type="ORF">ATJ88_0797</name>
</gene>
<dbReference type="Gene3D" id="3.30.200.20">
    <property type="entry name" value="Phosphorylase Kinase, domain 1"/>
    <property type="match status" value="1"/>
</dbReference>
<dbReference type="RefSeq" id="WP_098462706.1">
    <property type="nucleotide sequence ID" value="NZ_PDJJ01000001.1"/>
</dbReference>
<sequence>MSSKRTPSPPPQIDGFEYLSLIGSGGFSDVFLYQQRRPRRRVAVKVLLHEWTNEGQREAFDAEADLMATLSTHPSIVTMYEADVAEDGRPYLAMEYCSRPNLGSRYRSERLSVADVLRIAVQISGAVETSHRAGILHRDIKPANILVTEYGHPALTDFGISSTLDDAGRAEGMSIPWSPPESFGDPPGTGVGTDVWGLAATTYSLLASRTPFEVPGGTNSSADLVSRIETAPLQPTGRTDVPASLERVLSTAMAKNPAARYPTALAFARALQAVQTELSFAVTPIDLLDDAGLVHETDTSAASGGSADDEDDVGTRLREVVSVDPRGPGAGGASSASSPTSMTSVPTSWSTAGTTGTAGGGWAATGSRPGTQGAPVATAQLAPDLGDTVHRAVASAANPEPAPAPAAEPAARPRGAVGALVAVALVAVAAVVALLVVLLGPDDEDTPAAQETTAAPVDDAGPPADNLGGIVPAVRELSGEVQGDEVVFTWTNPEPQDGDAYGWRVPTIGEGTPYTTVPDPTVTVPRADAGETCVEVVVIRSGAGSFEPKIACVDG</sequence>
<dbReference type="InterPro" id="IPR000719">
    <property type="entry name" value="Prot_kinase_dom"/>
</dbReference>
<dbReference type="InterPro" id="IPR008271">
    <property type="entry name" value="Ser/Thr_kinase_AS"/>
</dbReference>
<evidence type="ECO:0000259" key="10">
    <source>
        <dbReference type="PROSITE" id="PS50011"/>
    </source>
</evidence>
<dbReference type="GO" id="GO:0005524">
    <property type="term" value="F:ATP binding"/>
    <property type="evidence" value="ECO:0007669"/>
    <property type="project" value="UniProtKB-UniRule"/>
</dbReference>
<organism evidence="11 12">
    <name type="scientific">Isoptericola jiangsuensis</name>
    <dbReference type="NCBI Taxonomy" id="548579"/>
    <lineage>
        <taxon>Bacteria</taxon>
        <taxon>Bacillati</taxon>
        <taxon>Actinomycetota</taxon>
        <taxon>Actinomycetes</taxon>
        <taxon>Micrococcales</taxon>
        <taxon>Promicromonosporaceae</taxon>
        <taxon>Isoptericola</taxon>
    </lineage>
</organism>
<name>A0A2A9EU96_9MICO</name>
<keyword evidence="9" id="KW-0812">Transmembrane</keyword>
<dbReference type="CDD" id="cd14014">
    <property type="entry name" value="STKc_PknB_like"/>
    <property type="match status" value="1"/>
</dbReference>
<feature type="region of interest" description="Disordered" evidence="8">
    <location>
        <begin position="447"/>
        <end position="466"/>
    </location>
</feature>
<feature type="binding site" evidence="7">
    <location>
        <position position="45"/>
    </location>
    <ligand>
        <name>ATP</name>
        <dbReference type="ChEBI" id="CHEBI:30616"/>
    </ligand>
</feature>
<dbReference type="SMART" id="SM00220">
    <property type="entry name" value="S_TKc"/>
    <property type="match status" value="1"/>
</dbReference>
<proteinExistence type="predicted"/>
<feature type="compositionally biased region" description="Low complexity" evidence="8">
    <location>
        <begin position="333"/>
        <end position="355"/>
    </location>
</feature>
<dbReference type="EC" id="2.7.11.1" evidence="1"/>
<evidence type="ECO:0000256" key="1">
    <source>
        <dbReference type="ARBA" id="ARBA00012513"/>
    </source>
</evidence>
<accession>A0A2A9EU96</accession>
<dbReference type="PROSITE" id="PS50011">
    <property type="entry name" value="PROTEIN_KINASE_DOM"/>
    <property type="match status" value="1"/>
</dbReference>
<keyword evidence="6 7" id="KW-0067">ATP-binding</keyword>
<evidence type="ECO:0000256" key="6">
    <source>
        <dbReference type="ARBA" id="ARBA00022840"/>
    </source>
</evidence>
<feature type="transmembrane region" description="Helical" evidence="9">
    <location>
        <begin position="417"/>
        <end position="440"/>
    </location>
</feature>
<feature type="domain" description="Protein kinase" evidence="10">
    <location>
        <begin position="16"/>
        <end position="278"/>
    </location>
</feature>
<keyword evidence="4 7" id="KW-0547">Nucleotide-binding</keyword>
<reference evidence="11 12" key="1">
    <citation type="submission" date="2017-10" db="EMBL/GenBank/DDBJ databases">
        <title>Sequencing the genomes of 1000 actinobacteria strains.</title>
        <authorList>
            <person name="Klenk H.-P."/>
        </authorList>
    </citation>
    <scope>NUCLEOTIDE SEQUENCE [LARGE SCALE GENOMIC DNA]</scope>
    <source>
        <strain evidence="11 12">DSM 21863</strain>
    </source>
</reference>
<dbReference type="Proteomes" id="UP000224130">
    <property type="component" value="Unassembled WGS sequence"/>
</dbReference>
<dbReference type="InterPro" id="IPR017441">
    <property type="entry name" value="Protein_kinase_ATP_BS"/>
</dbReference>
<evidence type="ECO:0000256" key="2">
    <source>
        <dbReference type="ARBA" id="ARBA00022527"/>
    </source>
</evidence>
<keyword evidence="9" id="KW-0472">Membrane</keyword>
<keyword evidence="12" id="KW-1185">Reference proteome</keyword>
<keyword evidence="2 11" id="KW-0723">Serine/threonine-protein kinase</keyword>
<dbReference type="SUPFAM" id="SSF56112">
    <property type="entry name" value="Protein kinase-like (PK-like)"/>
    <property type="match status" value="1"/>
</dbReference>
<evidence type="ECO:0000256" key="4">
    <source>
        <dbReference type="ARBA" id="ARBA00022741"/>
    </source>
</evidence>
<keyword evidence="3" id="KW-0808">Transferase</keyword>
<dbReference type="PANTHER" id="PTHR43289">
    <property type="entry name" value="MITOGEN-ACTIVATED PROTEIN KINASE KINASE KINASE 20-RELATED"/>
    <property type="match status" value="1"/>
</dbReference>
<dbReference type="GO" id="GO:0004674">
    <property type="term" value="F:protein serine/threonine kinase activity"/>
    <property type="evidence" value="ECO:0007669"/>
    <property type="project" value="UniProtKB-KW"/>
</dbReference>
<protein>
    <recommendedName>
        <fullName evidence="1">non-specific serine/threonine protein kinase</fullName>
        <ecNumber evidence="1">2.7.11.1</ecNumber>
    </recommendedName>
</protein>
<dbReference type="PROSITE" id="PS00107">
    <property type="entry name" value="PROTEIN_KINASE_ATP"/>
    <property type="match status" value="1"/>
</dbReference>
<feature type="region of interest" description="Disordered" evidence="8">
    <location>
        <begin position="320"/>
        <end position="374"/>
    </location>
</feature>
<evidence type="ECO:0000256" key="5">
    <source>
        <dbReference type="ARBA" id="ARBA00022777"/>
    </source>
</evidence>
<dbReference type="InterPro" id="IPR011009">
    <property type="entry name" value="Kinase-like_dom_sf"/>
</dbReference>
<dbReference type="Pfam" id="PF00069">
    <property type="entry name" value="Pkinase"/>
    <property type="match status" value="1"/>
</dbReference>
<evidence type="ECO:0000313" key="12">
    <source>
        <dbReference type="Proteomes" id="UP000224130"/>
    </source>
</evidence>
<evidence type="ECO:0000256" key="9">
    <source>
        <dbReference type="SAM" id="Phobius"/>
    </source>
</evidence>
<evidence type="ECO:0000256" key="7">
    <source>
        <dbReference type="PROSITE-ProRule" id="PRU10141"/>
    </source>
</evidence>
<comment type="caution">
    <text evidence="11">The sequence shown here is derived from an EMBL/GenBank/DDBJ whole genome shotgun (WGS) entry which is preliminary data.</text>
</comment>
<evidence type="ECO:0000313" key="11">
    <source>
        <dbReference type="EMBL" id="PFG42146.1"/>
    </source>
</evidence>
<dbReference type="PANTHER" id="PTHR43289:SF6">
    <property type="entry name" value="SERINE_THREONINE-PROTEIN KINASE NEKL-3"/>
    <property type="match status" value="1"/>
</dbReference>